<dbReference type="EMBL" id="DRNB01000070">
    <property type="protein sequence ID" value="HHJ63665.1"/>
    <property type="molecule type" value="Genomic_DNA"/>
</dbReference>
<evidence type="ECO:0000256" key="1">
    <source>
        <dbReference type="SAM" id="Phobius"/>
    </source>
</evidence>
<keyword evidence="1" id="KW-0812">Transmembrane</keyword>
<dbReference type="AlphaFoldDB" id="A0A7C5L4D2"/>
<protein>
    <submittedName>
        <fullName evidence="2">Uncharacterized protein</fullName>
    </submittedName>
</protein>
<comment type="caution">
    <text evidence="2">The sequence shown here is derived from an EMBL/GenBank/DDBJ whole genome shotgun (WGS) entry which is preliminary data.</text>
</comment>
<keyword evidence="1" id="KW-1133">Transmembrane helix</keyword>
<accession>A0A7C5L4D2</accession>
<reference evidence="2" key="1">
    <citation type="journal article" date="2020" name="mSystems">
        <title>Genome- and Community-Level Interaction Insights into Carbon Utilization and Element Cycling Functions of Hydrothermarchaeota in Hydrothermal Sediment.</title>
        <authorList>
            <person name="Zhou Z."/>
            <person name="Liu Y."/>
            <person name="Xu W."/>
            <person name="Pan J."/>
            <person name="Luo Z.H."/>
            <person name="Li M."/>
        </authorList>
    </citation>
    <scope>NUCLEOTIDE SEQUENCE [LARGE SCALE GENOMIC DNA]</scope>
    <source>
        <strain evidence="2">HyVt-501</strain>
    </source>
</reference>
<proteinExistence type="predicted"/>
<sequence>MADLEGIVLIATSRILEFIGIITTIFLMFKGYRTRYVFMVGGIVLFSILFSLTGLVYREYVHYIALADILITSLVLGGIVLYVMRHPERTRDFTPPDSVRCPVCRVFIVGEDELCTMRIGHHVYYFDSFDHLVKMMREVDFFLERNSLPRGEVSDVFVRTKDTGRWRRIEEVHAVEEKGVLHALEKPPVEGGELDLKELLEAFKDRLRRR</sequence>
<keyword evidence="1" id="KW-0472">Membrane</keyword>
<gene>
    <name evidence="2" type="ORF">ENJ61_02050</name>
</gene>
<dbReference type="Proteomes" id="UP000885792">
    <property type="component" value="Unassembled WGS sequence"/>
</dbReference>
<name>A0A7C5L4D2_AQUAO</name>
<feature type="transmembrane region" description="Helical" evidence="1">
    <location>
        <begin position="63"/>
        <end position="84"/>
    </location>
</feature>
<feature type="transmembrane region" description="Helical" evidence="1">
    <location>
        <begin position="6"/>
        <end position="29"/>
    </location>
</feature>
<feature type="transmembrane region" description="Helical" evidence="1">
    <location>
        <begin position="36"/>
        <end position="57"/>
    </location>
</feature>
<evidence type="ECO:0000313" key="2">
    <source>
        <dbReference type="EMBL" id="HHJ63665.1"/>
    </source>
</evidence>
<organism evidence="2">
    <name type="scientific">Aquifex aeolicus</name>
    <dbReference type="NCBI Taxonomy" id="63363"/>
    <lineage>
        <taxon>Bacteria</taxon>
        <taxon>Pseudomonadati</taxon>
        <taxon>Aquificota</taxon>
        <taxon>Aquificia</taxon>
        <taxon>Aquificales</taxon>
        <taxon>Aquificaceae</taxon>
        <taxon>Aquifex</taxon>
    </lineage>
</organism>